<reference evidence="2" key="2">
    <citation type="submission" date="2017-10" db="EMBL/GenBank/DDBJ databases">
        <authorList>
            <person name="Banno H."/>
            <person name="Chua N.-H."/>
        </authorList>
    </citation>
    <scope>NUCLEOTIDE SEQUENCE [LARGE SCALE GENOMIC DNA]</scope>
</reference>
<dbReference type="Proteomes" id="UP000317227">
    <property type="component" value="Segment"/>
</dbReference>
<dbReference type="EMBL" id="LT960551">
    <property type="protein sequence ID" value="SOK58556.1"/>
    <property type="molecule type" value="Genomic_DNA"/>
</dbReference>
<name>A0A2C9CXR1_9CAUD</name>
<reference evidence="3 5" key="3">
    <citation type="submission" date="2019-06" db="EMBL/GenBank/DDBJ databases">
        <authorList>
            <person name="Bower L."/>
            <person name="Leinonen R."/>
        </authorList>
    </citation>
    <scope>NUCLEOTIDE SEQUENCE [LARGE SCALE GENOMIC DNA]</scope>
</reference>
<sequence>MKSKIYSEQELTTEELAKKEELKEDSKQLSILRQGSVTEITMSGKTFQVSDPKRIEHAIIILERHEEVLFTLRQRIKEQTQSINILLNEIEKLKSDVQRLKEESNNGFGSQEYTNY</sequence>
<keyword evidence="4" id="KW-1185">Reference proteome</keyword>
<reference evidence="4" key="1">
    <citation type="submission" date="2017-10" db="EMBL/GenBank/DDBJ databases">
        <authorList>
            <person name="Skurnik M."/>
        </authorList>
    </citation>
    <scope>NUCLEOTIDE SEQUENCE [LARGE SCALE GENOMIC DNA]</scope>
</reference>
<evidence type="ECO:0000256" key="1">
    <source>
        <dbReference type="SAM" id="Coils"/>
    </source>
</evidence>
<proteinExistence type="predicted"/>
<protein>
    <submittedName>
        <fullName evidence="2">Uncharacterized protein</fullName>
    </submittedName>
</protein>
<evidence type="ECO:0000313" key="3">
    <source>
        <dbReference type="EMBL" id="VUE36325.1"/>
    </source>
</evidence>
<evidence type="ECO:0000313" key="2">
    <source>
        <dbReference type="EMBL" id="SOK58556.1"/>
    </source>
</evidence>
<dbReference type="GeneID" id="40100697"/>
<evidence type="ECO:0000313" key="5">
    <source>
        <dbReference type="Proteomes" id="UP000317227"/>
    </source>
</evidence>
<feature type="coiled-coil region" evidence="1">
    <location>
        <begin position="62"/>
        <end position="103"/>
    </location>
</feature>
<dbReference type="OrthoDB" id="28384at10239"/>
<organism evidence="2 4">
    <name type="scientific">Yersinia phage fHe-Yen9-04</name>
    <dbReference type="NCBI Taxonomy" id="2052742"/>
    <lineage>
        <taxon>Viruses</taxon>
        <taxon>Duplodnaviria</taxon>
        <taxon>Heunggongvirae</taxon>
        <taxon>Uroviricota</taxon>
        <taxon>Caudoviricetes</taxon>
        <taxon>Eneladusvirus</taxon>
        <taxon>Eneladusvirus Yen904</taxon>
    </lineage>
</organism>
<keyword evidence="1" id="KW-0175">Coiled coil</keyword>
<accession>A0A2C9CXR1</accession>
<dbReference type="RefSeq" id="YP_009623889.1">
    <property type="nucleotide sequence ID" value="NC_042116.1"/>
</dbReference>
<gene>
    <name evidence="2" type="primary">g279</name>
</gene>
<dbReference type="KEGG" id="vg:40100697"/>
<dbReference type="EMBL" id="LR596615">
    <property type="protein sequence ID" value="VUE36325.1"/>
    <property type="molecule type" value="Genomic_DNA"/>
</dbReference>
<evidence type="ECO:0000313" key="4">
    <source>
        <dbReference type="Proteomes" id="UP000240931"/>
    </source>
</evidence>
<dbReference type="Proteomes" id="UP000240931">
    <property type="component" value="Segment"/>
</dbReference>